<reference evidence="5" key="1">
    <citation type="submission" date="2022-05" db="EMBL/GenBank/DDBJ databases">
        <title>The Musa troglodytarum L. genome provides insights into the mechanism of non-climacteric behaviour and enrichment of carotenoids.</title>
        <authorList>
            <person name="Wang J."/>
        </authorList>
    </citation>
    <scope>NUCLEOTIDE SEQUENCE</scope>
    <source>
        <tissue evidence="5">Leaf</tissue>
    </source>
</reference>
<feature type="region of interest" description="Disordered" evidence="3">
    <location>
        <begin position="315"/>
        <end position="336"/>
    </location>
</feature>
<feature type="domain" description="NPH3" evidence="4">
    <location>
        <begin position="1"/>
        <end position="130"/>
    </location>
</feature>
<comment type="similarity">
    <text evidence="2">Belongs to the NPH3 family.</text>
</comment>
<dbReference type="PROSITE" id="PS51649">
    <property type="entry name" value="NPH3"/>
    <property type="match status" value="1"/>
</dbReference>
<dbReference type="Pfam" id="PF03000">
    <property type="entry name" value="NPH3"/>
    <property type="match status" value="1"/>
</dbReference>
<dbReference type="PANTHER" id="PTHR32370">
    <property type="entry name" value="OS12G0117600 PROTEIN"/>
    <property type="match status" value="1"/>
</dbReference>
<name>A0A9E7FM92_9LILI</name>
<evidence type="ECO:0000256" key="1">
    <source>
        <dbReference type="ARBA" id="ARBA00022786"/>
    </source>
</evidence>
<evidence type="ECO:0000259" key="4">
    <source>
        <dbReference type="PROSITE" id="PS51649"/>
    </source>
</evidence>
<evidence type="ECO:0000313" key="6">
    <source>
        <dbReference type="Proteomes" id="UP001055439"/>
    </source>
</evidence>
<protein>
    <submittedName>
        <fullName evidence="5">NPH3 family</fullName>
    </submittedName>
</protein>
<sequence>MDLKGEVNSRRLSSASHSSKLRVAKLIDGFLQEITKDENLPLEKLIAIVEAVSDFAKLNHDDFSRVIDIYLRVTNVDKGVPKVLIDRLRHHSTDRLVVTRATNSSGNRESYCDQWSLGPPIGGTTKTCLGLSFVHDASKVPVWPPPYIDPSTLLEDERISQVASHVWLLRQLRQTILHMVFMLYVGSVFVCVTPNTLNVSAEYLQCFPGQGKLGGRIAVVMCSRPAQGYGMLIEESVVPPTSNPIRDDVLTERPFITRFDLVTTTATPPCGFARVPLDRSSSSESFKPWLKARLFPDKIQVCFKNVFEIDSDVTPKRRTASHGNSSPIPCTLSAAR</sequence>
<gene>
    <name evidence="5" type="ORF">MUK42_37530</name>
</gene>
<accession>A0A9E7FM92</accession>
<proteinExistence type="inferred from homology"/>
<dbReference type="EMBL" id="CP097506">
    <property type="protein sequence ID" value="URD98405.1"/>
    <property type="molecule type" value="Genomic_DNA"/>
</dbReference>
<dbReference type="InterPro" id="IPR043454">
    <property type="entry name" value="NPH3/RPT2-like"/>
</dbReference>
<dbReference type="AlphaFoldDB" id="A0A9E7FM92"/>
<keyword evidence="1" id="KW-0833">Ubl conjugation pathway</keyword>
<evidence type="ECO:0000313" key="5">
    <source>
        <dbReference type="EMBL" id="URD98405.1"/>
    </source>
</evidence>
<evidence type="ECO:0000256" key="2">
    <source>
        <dbReference type="PROSITE-ProRule" id="PRU00982"/>
    </source>
</evidence>
<evidence type="ECO:0000256" key="3">
    <source>
        <dbReference type="SAM" id="MobiDB-lite"/>
    </source>
</evidence>
<dbReference type="Proteomes" id="UP001055439">
    <property type="component" value="Chromosome 4"/>
</dbReference>
<dbReference type="InterPro" id="IPR027356">
    <property type="entry name" value="NPH3_dom"/>
</dbReference>
<keyword evidence="6" id="KW-1185">Reference proteome</keyword>
<dbReference type="OrthoDB" id="624345at2759"/>
<organism evidence="5 6">
    <name type="scientific">Musa troglodytarum</name>
    <name type="common">fe'i banana</name>
    <dbReference type="NCBI Taxonomy" id="320322"/>
    <lineage>
        <taxon>Eukaryota</taxon>
        <taxon>Viridiplantae</taxon>
        <taxon>Streptophyta</taxon>
        <taxon>Embryophyta</taxon>
        <taxon>Tracheophyta</taxon>
        <taxon>Spermatophyta</taxon>
        <taxon>Magnoliopsida</taxon>
        <taxon>Liliopsida</taxon>
        <taxon>Zingiberales</taxon>
        <taxon>Musaceae</taxon>
        <taxon>Musa</taxon>
    </lineage>
</organism>